<dbReference type="EMBL" id="JBEUSY010000120">
    <property type="protein sequence ID" value="KAL1245065.1"/>
    <property type="molecule type" value="Genomic_DNA"/>
</dbReference>
<organism evidence="1 2">
    <name type="scientific">Trichinella spiralis</name>
    <name type="common">Trichina worm</name>
    <dbReference type="NCBI Taxonomy" id="6334"/>
    <lineage>
        <taxon>Eukaryota</taxon>
        <taxon>Metazoa</taxon>
        <taxon>Ecdysozoa</taxon>
        <taxon>Nematoda</taxon>
        <taxon>Enoplea</taxon>
        <taxon>Dorylaimia</taxon>
        <taxon>Trichinellida</taxon>
        <taxon>Trichinellidae</taxon>
        <taxon>Trichinella</taxon>
    </lineage>
</organism>
<keyword evidence="1" id="KW-0645">Protease</keyword>
<evidence type="ECO:0000313" key="1">
    <source>
        <dbReference type="EMBL" id="KAL1245065.1"/>
    </source>
</evidence>
<dbReference type="GO" id="GO:0008233">
    <property type="term" value="F:peptidase activity"/>
    <property type="evidence" value="ECO:0007669"/>
    <property type="project" value="UniProtKB-KW"/>
</dbReference>
<protein>
    <submittedName>
        <fullName evidence="1">Cysteine protease</fullName>
    </submittedName>
</protein>
<accession>A0ABR3KY20</accession>
<dbReference type="GO" id="GO:0006508">
    <property type="term" value="P:proteolysis"/>
    <property type="evidence" value="ECO:0007669"/>
    <property type="project" value="UniProtKB-KW"/>
</dbReference>
<sequence>MVIYCVNNSIGFILAERKCNQILASNFWRCWLINFADSMDDKFVDVVVFECELLHPATTNGQGPVFWFPFEPIKSGAR</sequence>
<keyword evidence="1" id="KW-0378">Hydrolase</keyword>
<name>A0ABR3KY20_TRISP</name>
<proteinExistence type="predicted"/>
<keyword evidence="2" id="KW-1185">Reference proteome</keyword>
<gene>
    <name evidence="1" type="ORF">TSPI_07916</name>
</gene>
<reference evidence="1 2" key="1">
    <citation type="submission" date="2024-07" db="EMBL/GenBank/DDBJ databases">
        <title>Enhanced genomic and transcriptomic resources for Trichinella pseudospiralis and T. spiralis underpin the discovery of pronounced molecular differences between stages and species.</title>
        <authorList>
            <person name="Pasi K.K."/>
            <person name="La Rosa G."/>
            <person name="Gomez-Morales M.A."/>
            <person name="Tosini F."/>
            <person name="Sumanam S."/>
            <person name="Young N.D."/>
            <person name="Chang B.C."/>
            <person name="Robin G.B."/>
        </authorList>
    </citation>
    <scope>NUCLEOTIDE SEQUENCE [LARGE SCALE GENOMIC DNA]</scope>
    <source>
        <strain evidence="1">ISS534</strain>
    </source>
</reference>
<comment type="caution">
    <text evidence="1">The sequence shown here is derived from an EMBL/GenBank/DDBJ whole genome shotgun (WGS) entry which is preliminary data.</text>
</comment>
<evidence type="ECO:0000313" key="2">
    <source>
        <dbReference type="Proteomes" id="UP001558632"/>
    </source>
</evidence>
<dbReference type="Proteomes" id="UP001558632">
    <property type="component" value="Unassembled WGS sequence"/>
</dbReference>